<dbReference type="WBParaSite" id="ACRNAN_scaffold6473.g9372.t1">
    <property type="protein sequence ID" value="ACRNAN_scaffold6473.g9372.t1"/>
    <property type="gene ID" value="ACRNAN_scaffold6473.g9372"/>
</dbReference>
<name>A0A914EAJ9_9BILA</name>
<evidence type="ECO:0000313" key="6">
    <source>
        <dbReference type="WBParaSite" id="ACRNAN_scaffold6473.g9372.t1"/>
    </source>
</evidence>
<evidence type="ECO:0000259" key="4">
    <source>
        <dbReference type="PROSITE" id="PS50026"/>
    </source>
</evidence>
<evidence type="ECO:0000256" key="3">
    <source>
        <dbReference type="SAM" id="SignalP"/>
    </source>
</evidence>
<keyword evidence="5" id="KW-1185">Reference proteome</keyword>
<organism evidence="5 6">
    <name type="scientific">Acrobeloides nanus</name>
    <dbReference type="NCBI Taxonomy" id="290746"/>
    <lineage>
        <taxon>Eukaryota</taxon>
        <taxon>Metazoa</taxon>
        <taxon>Ecdysozoa</taxon>
        <taxon>Nematoda</taxon>
        <taxon>Chromadorea</taxon>
        <taxon>Rhabditida</taxon>
        <taxon>Tylenchina</taxon>
        <taxon>Cephalobomorpha</taxon>
        <taxon>Cephaloboidea</taxon>
        <taxon>Cephalobidae</taxon>
        <taxon>Acrobeloides</taxon>
    </lineage>
</organism>
<feature type="region of interest" description="Disordered" evidence="2">
    <location>
        <begin position="141"/>
        <end position="164"/>
    </location>
</feature>
<dbReference type="PROSITE" id="PS00022">
    <property type="entry name" value="EGF_1"/>
    <property type="match status" value="1"/>
</dbReference>
<dbReference type="AlphaFoldDB" id="A0A914EAJ9"/>
<dbReference type="Proteomes" id="UP000887540">
    <property type="component" value="Unplaced"/>
</dbReference>
<sequence length="164" mass="17575">MKKICVLVLLFVCAYAQRNPKNVLKNQYLKRTARQALLAAGTESCTALDCNNRGTCLGPKSAPVCVCLYGYAGSRCEDTHCDSNTACNGRGLCVGTASNFSCLCHYGYGGNRCEYVTTAGQPAPAAPAQQNVVYGQQPTYQGQQQGAYGPSYQQGYPQQGYQQG</sequence>
<keyword evidence="1" id="KW-0245">EGF-like domain</keyword>
<dbReference type="SUPFAM" id="SSF57196">
    <property type="entry name" value="EGF/Laminin"/>
    <property type="match status" value="2"/>
</dbReference>
<dbReference type="Gene3D" id="2.10.25.10">
    <property type="entry name" value="Laminin"/>
    <property type="match status" value="2"/>
</dbReference>
<feature type="signal peptide" evidence="3">
    <location>
        <begin position="1"/>
        <end position="16"/>
    </location>
</feature>
<dbReference type="PROSITE" id="PS01186">
    <property type="entry name" value="EGF_2"/>
    <property type="match status" value="1"/>
</dbReference>
<feature type="domain" description="EGF-like" evidence="4">
    <location>
        <begin position="77"/>
        <end position="114"/>
    </location>
</feature>
<evidence type="ECO:0000256" key="2">
    <source>
        <dbReference type="SAM" id="MobiDB-lite"/>
    </source>
</evidence>
<keyword evidence="1" id="KW-1015">Disulfide bond</keyword>
<comment type="caution">
    <text evidence="1">Lacks conserved residue(s) required for the propagation of feature annotation.</text>
</comment>
<reference evidence="6" key="1">
    <citation type="submission" date="2022-11" db="UniProtKB">
        <authorList>
            <consortium name="WormBaseParasite"/>
        </authorList>
    </citation>
    <scope>IDENTIFICATION</scope>
</reference>
<feature type="disulfide bond" evidence="1">
    <location>
        <begin position="104"/>
        <end position="113"/>
    </location>
</feature>
<evidence type="ECO:0000313" key="5">
    <source>
        <dbReference type="Proteomes" id="UP000887540"/>
    </source>
</evidence>
<evidence type="ECO:0000256" key="1">
    <source>
        <dbReference type="PROSITE-ProRule" id="PRU00076"/>
    </source>
</evidence>
<feature type="chain" id="PRO_5037286959" evidence="3">
    <location>
        <begin position="17"/>
        <end position="164"/>
    </location>
</feature>
<dbReference type="PROSITE" id="PS50026">
    <property type="entry name" value="EGF_3"/>
    <property type="match status" value="1"/>
</dbReference>
<keyword evidence="3" id="KW-0732">Signal</keyword>
<dbReference type="InterPro" id="IPR000742">
    <property type="entry name" value="EGF"/>
</dbReference>
<accession>A0A914EAJ9</accession>
<dbReference type="SMART" id="SM00181">
    <property type="entry name" value="EGF"/>
    <property type="match status" value="2"/>
</dbReference>
<protein>
    <submittedName>
        <fullName evidence="6">EGF-like domain-containing protein</fullName>
    </submittedName>
</protein>
<proteinExistence type="predicted"/>